<name>A0A7S2QMQ0_9DINO</name>
<evidence type="ECO:0000313" key="1">
    <source>
        <dbReference type="EMBL" id="CAD9646374.1"/>
    </source>
</evidence>
<proteinExistence type="predicted"/>
<dbReference type="EMBL" id="HBGW01101435">
    <property type="protein sequence ID" value="CAD9646374.1"/>
    <property type="molecule type" value="Transcribed_RNA"/>
</dbReference>
<protein>
    <submittedName>
        <fullName evidence="1">Uncharacterized protein</fullName>
    </submittedName>
</protein>
<dbReference type="AlphaFoldDB" id="A0A7S2QMQ0"/>
<gene>
    <name evidence="1" type="ORF">BRAN1462_LOCUS64196</name>
</gene>
<accession>A0A7S2QMQ0</accession>
<reference evidence="1" key="1">
    <citation type="submission" date="2021-01" db="EMBL/GenBank/DDBJ databases">
        <authorList>
            <person name="Corre E."/>
            <person name="Pelletier E."/>
            <person name="Niang G."/>
            <person name="Scheremetjew M."/>
            <person name="Finn R."/>
            <person name="Kale V."/>
            <person name="Holt S."/>
            <person name="Cochrane G."/>
            <person name="Meng A."/>
            <person name="Brown T."/>
            <person name="Cohen L."/>
        </authorList>
    </citation>
    <scope>NUCLEOTIDE SEQUENCE</scope>
    <source>
        <strain evidence="1">RCC3387</strain>
    </source>
</reference>
<sequence>MYTKCLVDCNMPISIAPQELLYPAFHFVPNPDAIDYSRFPNCLMFQFGYTCSGLEGYVKRRNRCKAAHTCPFHAKKRPLDSIRRLAHISEQELCSTIPIALTYLETFAKSAPGEQCVLPLEDGVAVLVTDGDLAQYGRLRAELPGYADRLRGQSWDVLLFGLEWSTGSDEVVLFNVPPGGRPRNACVFGLAINVARARDQGLLRSALAACVTDKGLDPGPLFAAADRLSLWFAAEKLAGSIEAARIWRSMPVVHKVFSSLAQHTPPLHFDDHELHGNLAKGMVNGRLAFEMTVESNGGIQFRAWNDDNSPNCEMKTNGSKVEWMKVFYNHQVSFEAQGKEIPS</sequence>
<organism evidence="1">
    <name type="scientific">Zooxanthella nutricula</name>
    <dbReference type="NCBI Taxonomy" id="1333877"/>
    <lineage>
        <taxon>Eukaryota</taxon>
        <taxon>Sar</taxon>
        <taxon>Alveolata</taxon>
        <taxon>Dinophyceae</taxon>
        <taxon>Peridiniales</taxon>
        <taxon>Peridiniales incertae sedis</taxon>
        <taxon>Zooxanthella</taxon>
    </lineage>
</organism>